<evidence type="ECO:0000259" key="10">
    <source>
        <dbReference type="Pfam" id="PF00413"/>
    </source>
</evidence>
<evidence type="ECO:0000256" key="7">
    <source>
        <dbReference type="ARBA" id="ARBA00023049"/>
    </source>
</evidence>
<keyword evidence="7" id="KW-0482">Metalloprotease</keyword>
<feature type="domain" description="Peptidase M10 metallopeptidase" evidence="10">
    <location>
        <begin position="2"/>
        <end position="76"/>
    </location>
</feature>
<feature type="binding site" evidence="9">
    <location>
        <position position="7"/>
    </location>
    <ligand>
        <name>Ca(2+)</name>
        <dbReference type="ChEBI" id="CHEBI:29108"/>
        <label>3</label>
    </ligand>
</feature>
<evidence type="ECO:0000256" key="5">
    <source>
        <dbReference type="ARBA" id="ARBA00022801"/>
    </source>
</evidence>
<dbReference type="RefSeq" id="XP_011630074.1">
    <property type="nucleotide sequence ID" value="XM_011631772.1"/>
</dbReference>
<reference evidence="12" key="1">
    <citation type="submission" date="2025-08" db="UniProtKB">
        <authorList>
            <consortium name="RefSeq"/>
        </authorList>
    </citation>
    <scope>IDENTIFICATION</scope>
</reference>
<comment type="cofactor">
    <cofactor evidence="9">
        <name>Ca(2+)</name>
        <dbReference type="ChEBI" id="CHEBI:29108"/>
    </cofactor>
    <text evidence="9">Can bind about 5 Ca(2+) ions per subunit.</text>
</comment>
<dbReference type="SUPFAM" id="SSF50923">
    <property type="entry name" value="Hemopexin-like domain"/>
    <property type="match status" value="1"/>
</dbReference>
<dbReference type="InterPro" id="IPR021190">
    <property type="entry name" value="Pept_M10A"/>
</dbReference>
<evidence type="ECO:0000256" key="4">
    <source>
        <dbReference type="ARBA" id="ARBA00022729"/>
    </source>
</evidence>
<evidence type="ECO:0000313" key="12">
    <source>
        <dbReference type="RefSeq" id="XP_011630074.1"/>
    </source>
</evidence>
<evidence type="ECO:0000256" key="9">
    <source>
        <dbReference type="PIRSR" id="PIRSR621190-2"/>
    </source>
</evidence>
<dbReference type="GO" id="GO:0030574">
    <property type="term" value="P:collagen catabolic process"/>
    <property type="evidence" value="ECO:0007669"/>
    <property type="project" value="TreeGrafter"/>
</dbReference>
<feature type="binding site" evidence="9">
    <location>
        <position position="10"/>
    </location>
    <ligand>
        <name>Ca(2+)</name>
        <dbReference type="ChEBI" id="CHEBI:29108"/>
        <label>1</label>
    </ligand>
</feature>
<dbReference type="GO" id="GO:0008270">
    <property type="term" value="F:zinc ion binding"/>
    <property type="evidence" value="ECO:0007669"/>
    <property type="project" value="InterPro"/>
</dbReference>
<dbReference type="Proteomes" id="UP000504615">
    <property type="component" value="Unplaced"/>
</dbReference>
<keyword evidence="11" id="KW-1185">Reference proteome</keyword>
<evidence type="ECO:0000256" key="1">
    <source>
        <dbReference type="ARBA" id="ARBA00010370"/>
    </source>
</evidence>
<keyword evidence="2" id="KW-0645">Protease</keyword>
<accession>A0A6I9VN80</accession>
<feature type="binding site" evidence="9">
    <location>
        <position position="10"/>
    </location>
    <ligand>
        <name>Ca(2+)</name>
        <dbReference type="ChEBI" id="CHEBI:29108"/>
        <label>3</label>
    </ligand>
</feature>
<dbReference type="InterPro" id="IPR024079">
    <property type="entry name" value="MetalloPept_cat_dom_sf"/>
</dbReference>
<dbReference type="InterPro" id="IPR001818">
    <property type="entry name" value="Pept_M10_metallopeptidase"/>
</dbReference>
<dbReference type="Gene3D" id="3.40.390.10">
    <property type="entry name" value="Collagenase (Catalytic Domain)"/>
    <property type="match status" value="1"/>
</dbReference>
<keyword evidence="6 9" id="KW-0862">Zinc</keyword>
<feature type="binding site" evidence="9">
    <location>
        <position position="36"/>
    </location>
    <ligand>
        <name>Zn(2+)</name>
        <dbReference type="ChEBI" id="CHEBI:29105"/>
        <label>2</label>
        <note>catalytic</note>
    </ligand>
</feature>
<dbReference type="SUPFAM" id="SSF55486">
    <property type="entry name" value="Metalloproteases ('zincins'), catalytic domain"/>
    <property type="match status" value="1"/>
</dbReference>
<protein>
    <submittedName>
        <fullName evidence="12">Matrix metalloproteinase-2-like</fullName>
    </submittedName>
</protein>
<evidence type="ECO:0000256" key="6">
    <source>
        <dbReference type="ARBA" id="ARBA00022833"/>
    </source>
</evidence>
<feature type="binding site" evidence="9">
    <location>
        <position position="42"/>
    </location>
    <ligand>
        <name>Zn(2+)</name>
        <dbReference type="ChEBI" id="CHEBI:29105"/>
        <label>2</label>
        <note>catalytic</note>
    </ligand>
</feature>
<comment type="cofactor">
    <cofactor evidence="9">
        <name>Zn(2+)</name>
        <dbReference type="ChEBI" id="CHEBI:29105"/>
    </cofactor>
    <text evidence="9">Binds 2 Zn(2+) ions per subunit.</text>
</comment>
<gene>
    <name evidence="12" type="primary">LOC105422417</name>
</gene>
<dbReference type="AlphaFoldDB" id="A0A6I9VN80"/>
<evidence type="ECO:0000313" key="11">
    <source>
        <dbReference type="Proteomes" id="UP000504615"/>
    </source>
</evidence>
<feature type="binding site" evidence="9">
    <location>
        <position position="118"/>
    </location>
    <ligand>
        <name>Ca(2+)</name>
        <dbReference type="ChEBI" id="CHEBI:29108"/>
        <label>4</label>
    </ligand>
</feature>
<feature type="binding site" evidence="9">
    <location>
        <position position="5"/>
    </location>
    <ligand>
        <name>Zn(2+)</name>
        <dbReference type="ChEBI" id="CHEBI:29105"/>
        <label>1</label>
    </ligand>
</feature>
<proteinExistence type="inferred from homology"/>
<dbReference type="KEGG" id="pbar:105422417"/>
<keyword evidence="3 9" id="KW-0479">Metal-binding</keyword>
<feature type="binding site" evidence="9">
    <location>
        <position position="264"/>
    </location>
    <ligand>
        <name>Ca(2+)</name>
        <dbReference type="ChEBI" id="CHEBI:29108"/>
        <label>5</label>
    </ligand>
</feature>
<dbReference type="GO" id="GO:0004222">
    <property type="term" value="F:metalloendopeptidase activity"/>
    <property type="evidence" value="ECO:0007669"/>
    <property type="project" value="InterPro"/>
</dbReference>
<dbReference type="PRINTS" id="PR00138">
    <property type="entry name" value="MATRIXIN"/>
</dbReference>
<evidence type="ECO:0000256" key="8">
    <source>
        <dbReference type="PIRSR" id="PIRSR621190-1"/>
    </source>
</evidence>
<dbReference type="PANTHER" id="PTHR10201">
    <property type="entry name" value="MATRIX METALLOPROTEINASE"/>
    <property type="match status" value="1"/>
</dbReference>
<dbReference type="OrthoDB" id="7550572at2759"/>
<sequence length="295" mass="33512">MSEVHVDSAEKWHIELTVNPDDTIHLLHTLTHEIGHALGLHHSPLKNAIMYAFVPPKTFPVRLSEADFLAIQNLYGLRNLRKRAKPVAGPVTTTVATTTIATRDTGNSADLFALRRVDVVLVLENRMYVAYRHYLWLVDLNGKSYGRSLLLTDYLRFLPDNFTRLAGAYRRPSGQLVLFVDDTVYMIEYPNFELVPGWPRKLKDMNLPPNAKINAVINTNAGRTFAIYNDEIVAEIDDCSMIAVRHNSLHAIFPGIPPAVTSAVRYIDSNLYFFVKRQFFKYNEFTRSITMAGTN</sequence>
<dbReference type="PANTHER" id="PTHR10201:SF291">
    <property type="entry name" value="MATRIX METALLOPROTEINASE 1, ISOFORM C-RELATED"/>
    <property type="match status" value="1"/>
</dbReference>
<dbReference type="Pfam" id="PF00413">
    <property type="entry name" value="Peptidase_M10"/>
    <property type="match status" value="1"/>
</dbReference>
<feature type="active site" evidence="8">
    <location>
        <position position="33"/>
    </location>
</feature>
<feature type="binding site" evidence="9">
    <location>
        <position position="168"/>
    </location>
    <ligand>
        <name>Ca(2+)</name>
        <dbReference type="ChEBI" id="CHEBI:29108"/>
        <label>5</label>
    </ligand>
</feature>
<dbReference type="GO" id="GO:0005615">
    <property type="term" value="C:extracellular space"/>
    <property type="evidence" value="ECO:0007669"/>
    <property type="project" value="TreeGrafter"/>
</dbReference>
<keyword evidence="4" id="KW-0732">Signal</keyword>
<dbReference type="GeneID" id="105422417"/>
<evidence type="ECO:0000256" key="3">
    <source>
        <dbReference type="ARBA" id="ARBA00022723"/>
    </source>
</evidence>
<keyword evidence="9" id="KW-0106">Calcium</keyword>
<feature type="binding site" evidence="9">
    <location>
        <position position="32"/>
    </location>
    <ligand>
        <name>Zn(2+)</name>
        <dbReference type="ChEBI" id="CHEBI:29105"/>
        <label>2</label>
        <note>catalytic</note>
    </ligand>
</feature>
<organism evidence="11 12">
    <name type="scientific">Pogonomyrmex barbatus</name>
    <name type="common">red harvester ant</name>
    <dbReference type="NCBI Taxonomy" id="144034"/>
    <lineage>
        <taxon>Eukaryota</taxon>
        <taxon>Metazoa</taxon>
        <taxon>Ecdysozoa</taxon>
        <taxon>Arthropoda</taxon>
        <taxon>Hexapoda</taxon>
        <taxon>Insecta</taxon>
        <taxon>Pterygota</taxon>
        <taxon>Neoptera</taxon>
        <taxon>Endopterygota</taxon>
        <taxon>Hymenoptera</taxon>
        <taxon>Apocrita</taxon>
        <taxon>Aculeata</taxon>
        <taxon>Formicoidea</taxon>
        <taxon>Formicidae</taxon>
        <taxon>Myrmicinae</taxon>
        <taxon>Pogonomyrmex</taxon>
    </lineage>
</organism>
<comment type="similarity">
    <text evidence="1">Belongs to the peptidase M10A family.</text>
</comment>
<dbReference type="Gene3D" id="2.110.10.10">
    <property type="entry name" value="Hemopexin-like domain"/>
    <property type="match status" value="1"/>
</dbReference>
<feature type="binding site" evidence="9">
    <location>
        <position position="50"/>
    </location>
    <ligand>
        <name>Zn(2+)</name>
        <dbReference type="ChEBI" id="CHEBI:29105"/>
        <label>2</label>
        <note>catalytic</note>
    </ligand>
</feature>
<dbReference type="InterPro" id="IPR036375">
    <property type="entry name" value="Hemopexin-like_dom_sf"/>
</dbReference>
<dbReference type="GO" id="GO:0030198">
    <property type="term" value="P:extracellular matrix organization"/>
    <property type="evidence" value="ECO:0007669"/>
    <property type="project" value="TreeGrafter"/>
</dbReference>
<evidence type="ECO:0000256" key="2">
    <source>
        <dbReference type="ARBA" id="ARBA00022670"/>
    </source>
</evidence>
<dbReference type="GO" id="GO:0031012">
    <property type="term" value="C:extracellular matrix"/>
    <property type="evidence" value="ECO:0007669"/>
    <property type="project" value="InterPro"/>
</dbReference>
<keyword evidence="5" id="KW-0378">Hydrolase</keyword>
<name>A0A6I9VN80_9HYME</name>
<dbReference type="GO" id="GO:0006508">
    <property type="term" value="P:proteolysis"/>
    <property type="evidence" value="ECO:0007669"/>
    <property type="project" value="UniProtKB-KW"/>
</dbReference>